<feature type="region of interest" description="Disordered" evidence="1">
    <location>
        <begin position="207"/>
        <end position="368"/>
    </location>
</feature>
<reference evidence="2 3" key="1">
    <citation type="submission" date="2024-09" db="EMBL/GenBank/DDBJ databases">
        <title>Itraconazole resistance in Madurella fahalii resulting from another homologue of gene encoding cytochrome P450 14-alpha sterol demethylase (CYP51).</title>
        <authorList>
            <person name="Yoshioka I."/>
            <person name="Fahal A.H."/>
            <person name="Kaneko S."/>
            <person name="Yaguchi T."/>
        </authorList>
    </citation>
    <scope>NUCLEOTIDE SEQUENCE [LARGE SCALE GENOMIC DNA]</scope>
    <source>
        <strain evidence="2 3">IFM 68171</strain>
    </source>
</reference>
<feature type="compositionally biased region" description="Acidic residues" evidence="1">
    <location>
        <begin position="300"/>
        <end position="328"/>
    </location>
</feature>
<feature type="region of interest" description="Disordered" evidence="1">
    <location>
        <begin position="1"/>
        <end position="29"/>
    </location>
</feature>
<dbReference type="EMBL" id="BAAFSV010000001">
    <property type="protein sequence ID" value="GAB1312169.1"/>
    <property type="molecule type" value="Genomic_DNA"/>
</dbReference>
<proteinExistence type="predicted"/>
<feature type="region of interest" description="Disordered" evidence="1">
    <location>
        <begin position="91"/>
        <end position="120"/>
    </location>
</feature>
<comment type="caution">
    <text evidence="2">The sequence shown here is derived from an EMBL/GenBank/DDBJ whole genome shotgun (WGS) entry which is preliminary data.</text>
</comment>
<protein>
    <submittedName>
        <fullName evidence="2">Apopolysialoglycoprotein</fullName>
    </submittedName>
</protein>
<feature type="region of interest" description="Disordered" evidence="1">
    <location>
        <begin position="470"/>
        <end position="624"/>
    </location>
</feature>
<evidence type="ECO:0000313" key="2">
    <source>
        <dbReference type="EMBL" id="GAB1312169.1"/>
    </source>
</evidence>
<feature type="region of interest" description="Disordered" evidence="1">
    <location>
        <begin position="645"/>
        <end position="667"/>
    </location>
</feature>
<organism evidence="2 3">
    <name type="scientific">Madurella fahalii</name>
    <dbReference type="NCBI Taxonomy" id="1157608"/>
    <lineage>
        <taxon>Eukaryota</taxon>
        <taxon>Fungi</taxon>
        <taxon>Dikarya</taxon>
        <taxon>Ascomycota</taxon>
        <taxon>Pezizomycotina</taxon>
        <taxon>Sordariomycetes</taxon>
        <taxon>Sordariomycetidae</taxon>
        <taxon>Sordariales</taxon>
        <taxon>Sordariales incertae sedis</taxon>
        <taxon>Madurella</taxon>
    </lineage>
</organism>
<feature type="compositionally biased region" description="Low complexity" evidence="1">
    <location>
        <begin position="647"/>
        <end position="658"/>
    </location>
</feature>
<dbReference type="RefSeq" id="XP_070913902.1">
    <property type="nucleotide sequence ID" value="XM_071057801.1"/>
</dbReference>
<feature type="compositionally biased region" description="Basic and acidic residues" evidence="1">
    <location>
        <begin position="106"/>
        <end position="115"/>
    </location>
</feature>
<dbReference type="GeneID" id="98173124"/>
<feature type="compositionally biased region" description="Low complexity" evidence="1">
    <location>
        <begin position="1"/>
        <end position="19"/>
    </location>
</feature>
<sequence>MAPTQYRTATQTRRGARAGFPEPDDFEGLPVRQWRRELVSATPSALQQDMAQQGDRWANDLPFGMPRDTHLLPPHSQELLRAARSGRLYKRAAPAEEEEAETEVDAIGKGEKKDWSAPNNEGFMVKAWKQLPRNAETPTTSYLAKRPKNTVTLSSRAAVAQATGPTVLRATVRRIDAAGNPYEQTVTLTEGQQVDGEIVSTTVVPAPSATKAELAPQQAPPVRRRPPPPKRKAKGIGRGRKKGKLPLPVPATRSSQATAVADGSLAVKIEGVGTDGIKIEDTEDSAIQDSEMADMSGVPSEDEEGGDGDEGDEGEEEGGEDEAGETPDVESMNGEPRGQETEDSEMSEAVQPTSVEESEELHRAPLEDEVTIAKGRFPPPNLANLGPPHAAMHLVSPKIEGSPLKNVMIQSPTEPSPILPSQGAATSFSTSAYLDVHSHTTVTEFGSGATIDQALMSETTIQGVFDPSGAEQVASEAPAAESTHLPPAEALPAAPDQVPTTETPAAPTAQTETGEPAPPAGSQPFIPPPTATGDFESTPPSSDQPQQASPSPATESPGRTASLQPPDSPALLPTVTEDEDDGLNLLGSLERELDRQEGMSNPGSVSGSGSGPGSEGKGTPLTVPVMAAEGAADAEVTAPLSVDEAEAQAAAVDHAGAVGDHEASGSS</sequence>
<feature type="compositionally biased region" description="Basic residues" evidence="1">
    <location>
        <begin position="222"/>
        <end position="244"/>
    </location>
</feature>
<gene>
    <name evidence="2" type="ORF">MFIFM68171_02379</name>
</gene>
<evidence type="ECO:0000256" key="1">
    <source>
        <dbReference type="SAM" id="MobiDB-lite"/>
    </source>
</evidence>
<feature type="compositionally biased region" description="Acidic residues" evidence="1">
    <location>
        <begin position="95"/>
        <end position="104"/>
    </location>
</feature>
<feature type="compositionally biased region" description="Low complexity" evidence="1">
    <location>
        <begin position="485"/>
        <end position="515"/>
    </location>
</feature>
<accession>A0ABQ0G341</accession>
<dbReference type="Proteomes" id="UP001628179">
    <property type="component" value="Unassembled WGS sequence"/>
</dbReference>
<feature type="compositionally biased region" description="Gly residues" evidence="1">
    <location>
        <begin position="606"/>
        <end position="616"/>
    </location>
</feature>
<name>A0ABQ0G341_9PEZI</name>
<feature type="compositionally biased region" description="Pro residues" evidence="1">
    <location>
        <begin position="516"/>
        <end position="530"/>
    </location>
</feature>
<feature type="compositionally biased region" description="Low complexity" evidence="1">
    <location>
        <begin position="536"/>
        <end position="557"/>
    </location>
</feature>
<evidence type="ECO:0000313" key="3">
    <source>
        <dbReference type="Proteomes" id="UP001628179"/>
    </source>
</evidence>
<keyword evidence="3" id="KW-1185">Reference proteome</keyword>